<dbReference type="RefSeq" id="XP_001791952.1">
    <property type="nucleotide sequence ID" value="XM_001791900.1"/>
</dbReference>
<protein>
    <submittedName>
        <fullName evidence="2">Uncharacterized protein</fullName>
    </submittedName>
</protein>
<accession>Q0V3V6</accession>
<dbReference type="EMBL" id="CH445326">
    <property type="protein sequence ID" value="EAT90957.1"/>
    <property type="molecule type" value="Genomic_DNA"/>
</dbReference>
<evidence type="ECO:0000256" key="1">
    <source>
        <dbReference type="SAM" id="MobiDB-lite"/>
    </source>
</evidence>
<gene>
    <name evidence="2" type="ORF">SNOG_01308</name>
</gene>
<name>Q0V3V6_PHANO</name>
<dbReference type="InParanoid" id="Q0V3V6"/>
<dbReference type="Proteomes" id="UP000001055">
    <property type="component" value="Unassembled WGS sequence"/>
</dbReference>
<proteinExistence type="predicted"/>
<dbReference type="AlphaFoldDB" id="Q0V3V6"/>
<dbReference type="GeneID" id="5968797"/>
<evidence type="ECO:0000313" key="3">
    <source>
        <dbReference type="Proteomes" id="UP000001055"/>
    </source>
</evidence>
<reference evidence="3" key="1">
    <citation type="journal article" date="2007" name="Plant Cell">
        <title>Dothideomycete-plant interactions illuminated by genome sequencing and EST analysis of the wheat pathogen Stagonospora nodorum.</title>
        <authorList>
            <person name="Hane J.K."/>
            <person name="Lowe R.G."/>
            <person name="Solomon P.S."/>
            <person name="Tan K.C."/>
            <person name="Schoch C.L."/>
            <person name="Spatafora J.W."/>
            <person name="Crous P.W."/>
            <person name="Kodira C."/>
            <person name="Birren B.W."/>
            <person name="Galagan J.E."/>
            <person name="Torriani S.F."/>
            <person name="McDonald B.A."/>
            <person name="Oliver R.P."/>
        </authorList>
    </citation>
    <scope>NUCLEOTIDE SEQUENCE [LARGE SCALE GENOMIC DNA]</scope>
    <source>
        <strain evidence="3">SN15 / ATCC MYA-4574 / FGSC 10173</strain>
    </source>
</reference>
<organism evidence="2 3">
    <name type="scientific">Phaeosphaeria nodorum (strain SN15 / ATCC MYA-4574 / FGSC 10173)</name>
    <name type="common">Glume blotch fungus</name>
    <name type="synonym">Parastagonospora nodorum</name>
    <dbReference type="NCBI Taxonomy" id="321614"/>
    <lineage>
        <taxon>Eukaryota</taxon>
        <taxon>Fungi</taxon>
        <taxon>Dikarya</taxon>
        <taxon>Ascomycota</taxon>
        <taxon>Pezizomycotina</taxon>
        <taxon>Dothideomycetes</taxon>
        <taxon>Pleosporomycetidae</taxon>
        <taxon>Pleosporales</taxon>
        <taxon>Pleosporineae</taxon>
        <taxon>Phaeosphaeriaceae</taxon>
        <taxon>Parastagonospora</taxon>
    </lineage>
</organism>
<sequence length="110" mass="12298">MTSTQPNLRPHTSDPSHRLSLPHARIRQEQQSPSVHDIGGAAKSTPTSRNSVYRFGLQPRRSDVTYPCTPHPPPRHLTYWKDLGACDGTLFITHPLGGACNDRKARYRDG</sequence>
<dbReference type="KEGG" id="pno:SNOG_01308"/>
<dbReference type="HOGENOM" id="CLU_2171941_0_0_1"/>
<feature type="region of interest" description="Disordered" evidence="1">
    <location>
        <begin position="1"/>
        <end position="56"/>
    </location>
</feature>
<evidence type="ECO:0000313" key="2">
    <source>
        <dbReference type="EMBL" id="EAT90957.1"/>
    </source>
</evidence>